<keyword evidence="9" id="KW-1185">Reference proteome</keyword>
<dbReference type="InterPro" id="IPR006158">
    <property type="entry name" value="Cobalamin-bd"/>
</dbReference>
<keyword evidence="5" id="KW-0411">Iron-sulfur</keyword>
<protein>
    <submittedName>
        <fullName evidence="8">B12-binding domain-containing radical SAM protein</fullName>
    </submittedName>
</protein>
<dbReference type="InterPro" id="IPR051198">
    <property type="entry name" value="BchE-like"/>
</dbReference>
<evidence type="ECO:0000313" key="8">
    <source>
        <dbReference type="EMBL" id="MBJ7549139.1"/>
    </source>
</evidence>
<evidence type="ECO:0000259" key="7">
    <source>
        <dbReference type="PROSITE" id="PS51918"/>
    </source>
</evidence>
<dbReference type="SMART" id="SM00729">
    <property type="entry name" value="Elp3"/>
    <property type="match status" value="1"/>
</dbReference>
<evidence type="ECO:0000256" key="1">
    <source>
        <dbReference type="ARBA" id="ARBA00001966"/>
    </source>
</evidence>
<evidence type="ECO:0000256" key="5">
    <source>
        <dbReference type="ARBA" id="ARBA00023014"/>
    </source>
</evidence>
<dbReference type="PROSITE" id="PS51332">
    <property type="entry name" value="B12_BINDING"/>
    <property type="match status" value="1"/>
</dbReference>
<comment type="caution">
    <text evidence="8">The sequence shown here is derived from an EMBL/GenBank/DDBJ whole genome shotgun (WGS) entry which is preliminary data.</text>
</comment>
<keyword evidence="3" id="KW-0479">Metal-binding</keyword>
<organism evidence="8 9">
    <name type="scientific">Marinomonas ostreistagni</name>
    <dbReference type="NCBI Taxonomy" id="359209"/>
    <lineage>
        <taxon>Bacteria</taxon>
        <taxon>Pseudomonadati</taxon>
        <taxon>Pseudomonadota</taxon>
        <taxon>Gammaproteobacteria</taxon>
        <taxon>Oceanospirillales</taxon>
        <taxon>Oceanospirillaceae</taxon>
        <taxon>Marinomonas</taxon>
    </lineage>
</organism>
<feature type="domain" description="B12-binding" evidence="6">
    <location>
        <begin position="250"/>
        <end position="433"/>
    </location>
</feature>
<dbReference type="Gene3D" id="3.40.50.280">
    <property type="entry name" value="Cobalamin-binding domain"/>
    <property type="match status" value="1"/>
</dbReference>
<comment type="cofactor">
    <cofactor evidence="1">
        <name>[4Fe-4S] cluster</name>
        <dbReference type="ChEBI" id="CHEBI:49883"/>
    </cofactor>
</comment>
<proteinExistence type="predicted"/>
<dbReference type="SFLD" id="SFLDS00029">
    <property type="entry name" value="Radical_SAM"/>
    <property type="match status" value="1"/>
</dbReference>
<dbReference type="PANTHER" id="PTHR43409">
    <property type="entry name" value="ANAEROBIC MAGNESIUM-PROTOPORPHYRIN IX MONOMETHYL ESTER CYCLASE-RELATED"/>
    <property type="match status" value="1"/>
</dbReference>
<sequence length="747" mass="84794">MNTNNQQLHWQKVAIWGAALSGAVCFDALMLKQIEVSLFIDKYPPANGRFKDRPVISSEAILADLNTVKDVDAIILTMGAGATELKNHLRELGFQKDIVTYRQGLNIDDVLKVQSRIVPRKILQYDGSDSDQNILKWLATEITNAPQPVAFYITNPLSEALLLAHPELAAQIITSGDWSKANSLFVNTPDYIASVDARHDLEEQNIKIPTLYFDELIKSLPSELIREQMWHEPEYSIYPVDIPAIRFESGLDMLLLDLPGRMLGMLPNGLGYVHNILKGLGINFQTVDLDMIIYHRYHSNRILDDHKHIYSPSGKEMPADPWAIAFIEDSWKDPDFVSYFDELLDKISDRIVQAAPKIIGFSLNGTNTLIVQKIVRKIRPQLPDTKVIVGGYECINPEVGPKIFDDYDYMVIFEAEGSLPDLIQLILDNKKVIGLPGVISKDEGLISGNTFTPAHLVEDLDPLGYPTYEWADINLYKNYNGYQLVPILLSRGCKWSKCTFCGERFSWRRRSPQSLADEIEFLVSKGANNFHFNDSDLSGDPMAVRELCEEIIRRGITGITMAGQLRVQKGYTPDYFEVLRKAGFNYLRYGIDGWSKNTLKLHKKGYTAKHIAEVIEMTKAAGILVAINLVIGIPHETEEDIDETIDNIRLNAANIDTIENINTLMLIAGSVYWEKPEELGMRFNEDLNDLYRQFPKYIPYKYWHSVDPYIDQDVRLARLKRILDAASELNIRVGSYAEWSSQNAKKI</sequence>
<accession>A0ABS0Z655</accession>
<evidence type="ECO:0000259" key="6">
    <source>
        <dbReference type="PROSITE" id="PS51332"/>
    </source>
</evidence>
<dbReference type="EMBL" id="JAEMUH010000001">
    <property type="protein sequence ID" value="MBJ7549139.1"/>
    <property type="molecule type" value="Genomic_DNA"/>
</dbReference>
<gene>
    <name evidence="8" type="ORF">JHD44_00455</name>
</gene>
<dbReference type="RefSeq" id="WP_199460003.1">
    <property type="nucleotide sequence ID" value="NZ_JAEMUH010000001.1"/>
</dbReference>
<name>A0ABS0Z655_9GAMM</name>
<dbReference type="InterPro" id="IPR034466">
    <property type="entry name" value="Methyltransferase_Class_B"/>
</dbReference>
<dbReference type="InterPro" id="IPR023404">
    <property type="entry name" value="rSAM_horseshoe"/>
</dbReference>
<reference evidence="8 9" key="1">
    <citation type="submission" date="2020-12" db="EMBL/GenBank/DDBJ databases">
        <title>Comparative genome analysis of fungal antagonists Marinomonas ostreistagni 398 and M. spartinae 468.</title>
        <authorList>
            <person name="Fields J.L."/>
            <person name="Mavrodi O.V."/>
            <person name="Biber P.D."/>
            <person name="Indest K.J."/>
            <person name="Mavrodi D.V."/>
        </authorList>
    </citation>
    <scope>NUCLEOTIDE SEQUENCE [LARGE SCALE GENOMIC DNA]</scope>
    <source>
        <strain evidence="8 9">USM7</strain>
    </source>
</reference>
<feature type="domain" description="Radical SAM core" evidence="7">
    <location>
        <begin position="479"/>
        <end position="713"/>
    </location>
</feature>
<dbReference type="SFLD" id="SFLDG01082">
    <property type="entry name" value="B12-binding_domain_containing"/>
    <property type="match status" value="1"/>
</dbReference>
<dbReference type="PROSITE" id="PS51918">
    <property type="entry name" value="RADICAL_SAM"/>
    <property type="match status" value="1"/>
</dbReference>
<dbReference type="InterPro" id="IPR007197">
    <property type="entry name" value="rSAM"/>
</dbReference>
<dbReference type="InterPro" id="IPR058240">
    <property type="entry name" value="rSAM_sf"/>
</dbReference>
<evidence type="ECO:0000256" key="2">
    <source>
        <dbReference type="ARBA" id="ARBA00022691"/>
    </source>
</evidence>
<dbReference type="Gene3D" id="3.80.30.20">
    <property type="entry name" value="tm_1862 like domain"/>
    <property type="match status" value="1"/>
</dbReference>
<dbReference type="SUPFAM" id="SSF102114">
    <property type="entry name" value="Radical SAM enzymes"/>
    <property type="match status" value="1"/>
</dbReference>
<evidence type="ECO:0000256" key="4">
    <source>
        <dbReference type="ARBA" id="ARBA00023004"/>
    </source>
</evidence>
<dbReference type="Pfam" id="PF04055">
    <property type="entry name" value="Radical_SAM"/>
    <property type="match status" value="1"/>
</dbReference>
<keyword evidence="4" id="KW-0408">Iron</keyword>
<evidence type="ECO:0000313" key="9">
    <source>
        <dbReference type="Proteomes" id="UP000598488"/>
    </source>
</evidence>
<dbReference type="CDD" id="cd01335">
    <property type="entry name" value="Radical_SAM"/>
    <property type="match status" value="1"/>
</dbReference>
<evidence type="ECO:0000256" key="3">
    <source>
        <dbReference type="ARBA" id="ARBA00022723"/>
    </source>
</evidence>
<keyword evidence="2" id="KW-0949">S-adenosyl-L-methionine</keyword>
<dbReference type="Proteomes" id="UP000598488">
    <property type="component" value="Unassembled WGS sequence"/>
</dbReference>
<dbReference type="InterPro" id="IPR006638">
    <property type="entry name" value="Elp3/MiaA/NifB-like_rSAM"/>
</dbReference>
<dbReference type="SFLD" id="SFLDG01123">
    <property type="entry name" value="methyltransferase_(Class_B)"/>
    <property type="match status" value="1"/>
</dbReference>